<evidence type="ECO:0000256" key="1">
    <source>
        <dbReference type="SAM" id="MobiDB-lite"/>
    </source>
</evidence>
<evidence type="ECO:0000313" key="2">
    <source>
        <dbReference type="EMBL" id="KZV18754.1"/>
    </source>
</evidence>
<dbReference type="AlphaFoldDB" id="A0A2Z7AHK4"/>
<keyword evidence="3" id="KW-1185">Reference proteome</keyword>
<organism evidence="2 3">
    <name type="scientific">Dorcoceras hygrometricum</name>
    <dbReference type="NCBI Taxonomy" id="472368"/>
    <lineage>
        <taxon>Eukaryota</taxon>
        <taxon>Viridiplantae</taxon>
        <taxon>Streptophyta</taxon>
        <taxon>Embryophyta</taxon>
        <taxon>Tracheophyta</taxon>
        <taxon>Spermatophyta</taxon>
        <taxon>Magnoliopsida</taxon>
        <taxon>eudicotyledons</taxon>
        <taxon>Gunneridae</taxon>
        <taxon>Pentapetalae</taxon>
        <taxon>asterids</taxon>
        <taxon>lamiids</taxon>
        <taxon>Lamiales</taxon>
        <taxon>Gesneriaceae</taxon>
        <taxon>Didymocarpoideae</taxon>
        <taxon>Trichosporeae</taxon>
        <taxon>Loxocarpinae</taxon>
        <taxon>Dorcoceras</taxon>
    </lineage>
</organism>
<feature type="region of interest" description="Disordered" evidence="1">
    <location>
        <begin position="198"/>
        <end position="245"/>
    </location>
</feature>
<feature type="compositionally biased region" description="Low complexity" evidence="1">
    <location>
        <begin position="198"/>
        <end position="207"/>
    </location>
</feature>
<feature type="region of interest" description="Disordered" evidence="1">
    <location>
        <begin position="55"/>
        <end position="123"/>
    </location>
</feature>
<feature type="compositionally biased region" description="Polar residues" evidence="1">
    <location>
        <begin position="208"/>
        <end position="218"/>
    </location>
</feature>
<name>A0A2Z7AHK4_9LAMI</name>
<evidence type="ECO:0000313" key="3">
    <source>
        <dbReference type="Proteomes" id="UP000250235"/>
    </source>
</evidence>
<proteinExistence type="predicted"/>
<gene>
    <name evidence="2" type="ORF">F511_13027</name>
</gene>
<sequence>MRSGCSRVARECSAFVSHFHMSTLVNETVAGDRWIERSGFVVLNAGDCSRVEICTGPDTRSQNSRRNAASESPHGGAPPPAQPTAQRRTPRAPPRATRAQRGGHLRAQRAQVGGSRRAAPCTTIAHGGRPVGAGVRTLRAATVCTIAHVARTSAARSTRRRNGTLLASRRLAPTNFTRKLALQRLAVVVLRIRSTTRITTPSTGPDTRSQNSRRNAASESPHGGTAPHAARAPTHNACARGRPPARTARTVEALVWVAAGNRRANTRINEAAPRVGYYYARGNQQQEFFVYLLVY</sequence>
<protein>
    <submittedName>
        <fullName evidence="2">Uncharacterized protein</fullName>
    </submittedName>
</protein>
<reference evidence="2 3" key="1">
    <citation type="journal article" date="2015" name="Proc. Natl. Acad. Sci. U.S.A.">
        <title>The resurrection genome of Boea hygrometrica: A blueprint for survival of dehydration.</title>
        <authorList>
            <person name="Xiao L."/>
            <person name="Yang G."/>
            <person name="Zhang L."/>
            <person name="Yang X."/>
            <person name="Zhao S."/>
            <person name="Ji Z."/>
            <person name="Zhou Q."/>
            <person name="Hu M."/>
            <person name="Wang Y."/>
            <person name="Chen M."/>
            <person name="Xu Y."/>
            <person name="Jin H."/>
            <person name="Xiao X."/>
            <person name="Hu G."/>
            <person name="Bao F."/>
            <person name="Hu Y."/>
            <person name="Wan P."/>
            <person name="Li L."/>
            <person name="Deng X."/>
            <person name="Kuang T."/>
            <person name="Xiang C."/>
            <person name="Zhu J.K."/>
            <person name="Oliver M.J."/>
            <person name="He Y."/>
        </authorList>
    </citation>
    <scope>NUCLEOTIDE SEQUENCE [LARGE SCALE GENOMIC DNA]</scope>
    <source>
        <strain evidence="3">cv. XS01</strain>
    </source>
</reference>
<accession>A0A2Z7AHK4</accession>
<dbReference type="EMBL" id="KV017217">
    <property type="protein sequence ID" value="KZV18754.1"/>
    <property type="molecule type" value="Genomic_DNA"/>
</dbReference>
<dbReference type="Proteomes" id="UP000250235">
    <property type="component" value="Unassembled WGS sequence"/>
</dbReference>
<feature type="compositionally biased region" description="Polar residues" evidence="1">
    <location>
        <begin position="58"/>
        <end position="70"/>
    </location>
</feature>